<dbReference type="Proteomes" id="UP000694865">
    <property type="component" value="Unplaced"/>
</dbReference>
<comment type="subunit">
    <text evidence="5">Complex I is composed of 45 different subunits.</text>
</comment>
<evidence type="ECO:0000256" key="12">
    <source>
        <dbReference type="ARBA" id="ARBA00022989"/>
    </source>
</evidence>
<protein>
    <recommendedName>
        <fullName evidence="6">NADH dehydrogenase [ubiquinone] 1 beta subcomplex subunit 1</fullName>
    </recommendedName>
    <alternativeName>
        <fullName evidence="16">Complex I-MNLL</fullName>
    </alternativeName>
    <alternativeName>
        <fullName evidence="15">NADH-ubiquinone oxidoreductase MNLL subunit</fullName>
    </alternativeName>
</protein>
<keyword evidence="18" id="KW-1185">Reference proteome</keyword>
<proteinExistence type="inferred from homology"/>
<keyword evidence="13" id="KW-0496">Mitochondrion</keyword>
<keyword evidence="7" id="KW-0813">Transport</keyword>
<reference evidence="19" key="2">
    <citation type="submission" date="2025-08" db="UniProtKB">
        <authorList>
            <consortium name="RefSeq"/>
        </authorList>
    </citation>
    <scope>IDENTIFICATION</scope>
</reference>
<dbReference type="PANTHER" id="PTHR15222:SF2">
    <property type="entry name" value="NADH DEHYDROGENASE [UBIQUINONE] 1 BETA SUBCOMPLEX SUBUNIT 1"/>
    <property type="match status" value="1"/>
</dbReference>
<dbReference type="RefSeq" id="NP_001171862.1">
    <property type="nucleotide sequence ID" value="NM_001184933.1"/>
</dbReference>
<reference evidence="19" key="1">
    <citation type="journal article" date="2008" name="Biol. Bull.">
        <title>cDNA sequences for transcription factors and signaling proteins of the hemichordate Saccoglossus kowalevskii: efficacy of the expressed sequence tag (EST) approach for evolutionary and developmental studies of a new organism.</title>
        <authorList>
            <person name="Freeman R.M. Jr."/>
            <person name="Wu M."/>
            <person name="Cordonnier-Pratt M.M."/>
            <person name="Pratt L.H."/>
            <person name="Gruber C.E."/>
            <person name="Smith M."/>
            <person name="Lander E.S."/>
            <person name="Stange-Thomann N."/>
            <person name="Lowe C.J."/>
            <person name="Gerhart J."/>
            <person name="Kirschner M."/>
        </authorList>
    </citation>
    <scope>NUCLEOTIDE SEQUENCE</scope>
</reference>
<keyword evidence="10" id="KW-0999">Mitochondrion inner membrane</keyword>
<name>A0ABM0GGZ6_SACKO</name>
<evidence type="ECO:0000256" key="13">
    <source>
        <dbReference type="ARBA" id="ARBA00023128"/>
    </source>
</evidence>
<sequence>MVLQLIGRWWWVTVTPAFIALGYYLDKRSDNNYSRFKNKSVLYRRELQPGEKDPWT</sequence>
<comment type="function">
    <text evidence="1">Accessory subunit of the mitochondrial membrane respiratory chain NADH dehydrogenase (Complex I) that is believed not to be involved in catalysis. Complex I functions in the transfer of electrons from NADH to the respiratory chain. The immediate electron acceptor for the enzyme is believed to be ubiquinone.</text>
</comment>
<evidence type="ECO:0000256" key="4">
    <source>
        <dbReference type="ARBA" id="ARBA00007393"/>
    </source>
</evidence>
<accession>A0ABM0GGZ6</accession>
<organism evidence="18 19">
    <name type="scientific">Saccoglossus kowalevskii</name>
    <name type="common">Acorn worm</name>
    <dbReference type="NCBI Taxonomy" id="10224"/>
    <lineage>
        <taxon>Eukaryota</taxon>
        <taxon>Metazoa</taxon>
        <taxon>Hemichordata</taxon>
        <taxon>Enteropneusta</taxon>
        <taxon>Harrimaniidae</taxon>
        <taxon>Saccoglossus</taxon>
    </lineage>
</organism>
<evidence type="ECO:0000313" key="19">
    <source>
        <dbReference type="RefSeq" id="NP_001171862.1"/>
    </source>
</evidence>
<evidence type="ECO:0000256" key="16">
    <source>
        <dbReference type="ARBA" id="ARBA00033364"/>
    </source>
</evidence>
<evidence type="ECO:0000256" key="11">
    <source>
        <dbReference type="ARBA" id="ARBA00022982"/>
    </source>
</evidence>
<evidence type="ECO:0000256" key="1">
    <source>
        <dbReference type="ARBA" id="ARBA00003335"/>
    </source>
</evidence>
<evidence type="ECO:0000313" key="18">
    <source>
        <dbReference type="Proteomes" id="UP000694865"/>
    </source>
</evidence>
<comment type="subcellular location">
    <subcellularLocation>
        <location evidence="2">Mitochondrion inner membrane</location>
    </subcellularLocation>
    <subcellularLocation>
        <location evidence="3">Mitochondrion membrane</location>
        <topology evidence="3">Single-pass membrane protein</topology>
    </subcellularLocation>
</comment>
<dbReference type="PANTHER" id="PTHR15222">
    <property type="entry name" value="NADH DEHYDROGENASE [UBIQUINONE] 1 BETA SUBCOMPLEX SUBUNIT 1"/>
    <property type="match status" value="1"/>
</dbReference>
<keyword evidence="8" id="KW-0679">Respiratory chain</keyword>
<evidence type="ECO:0000256" key="2">
    <source>
        <dbReference type="ARBA" id="ARBA00004273"/>
    </source>
</evidence>
<evidence type="ECO:0000256" key="5">
    <source>
        <dbReference type="ARBA" id="ARBA00011533"/>
    </source>
</evidence>
<evidence type="ECO:0000256" key="9">
    <source>
        <dbReference type="ARBA" id="ARBA00022692"/>
    </source>
</evidence>
<keyword evidence="9 17" id="KW-0812">Transmembrane</keyword>
<feature type="transmembrane region" description="Helical" evidence="17">
    <location>
        <begin position="6"/>
        <end position="25"/>
    </location>
</feature>
<keyword evidence="11" id="KW-0249">Electron transport</keyword>
<evidence type="ECO:0000256" key="15">
    <source>
        <dbReference type="ARBA" id="ARBA00030377"/>
    </source>
</evidence>
<keyword evidence="12 17" id="KW-1133">Transmembrane helix</keyword>
<evidence type="ECO:0000256" key="8">
    <source>
        <dbReference type="ARBA" id="ARBA00022660"/>
    </source>
</evidence>
<evidence type="ECO:0000256" key="10">
    <source>
        <dbReference type="ARBA" id="ARBA00022792"/>
    </source>
</evidence>
<comment type="similarity">
    <text evidence="4">Belongs to the complex I NDUFB1 subunit family.</text>
</comment>
<dbReference type="Pfam" id="PF08040">
    <property type="entry name" value="NADH_oxidored"/>
    <property type="match status" value="1"/>
</dbReference>
<gene>
    <name evidence="19" type="primary">NDUFB1</name>
</gene>
<dbReference type="InterPro" id="IPR012575">
    <property type="entry name" value="NDUB1"/>
</dbReference>
<evidence type="ECO:0000256" key="17">
    <source>
        <dbReference type="SAM" id="Phobius"/>
    </source>
</evidence>
<dbReference type="GeneID" id="100376803"/>
<evidence type="ECO:0000256" key="3">
    <source>
        <dbReference type="ARBA" id="ARBA00004304"/>
    </source>
</evidence>
<evidence type="ECO:0000256" key="7">
    <source>
        <dbReference type="ARBA" id="ARBA00022448"/>
    </source>
</evidence>
<evidence type="ECO:0000256" key="6">
    <source>
        <dbReference type="ARBA" id="ARBA00018678"/>
    </source>
</evidence>
<keyword evidence="14 17" id="KW-0472">Membrane</keyword>
<evidence type="ECO:0000256" key="14">
    <source>
        <dbReference type="ARBA" id="ARBA00023136"/>
    </source>
</evidence>